<sequence>MYNYTEEVANQLNSLLEKNYDAEKGYRTASENAKNNNLTLYFEQKANERKNFTQDLKAEIKNFGKTPEQNGSLTGSVHRVWMNTKSFLSPETDEAMLEEALRGEKSALEEYDQVINSKEVLPKSTTLILENQRNMILKDAVNIKRLEDLK</sequence>
<dbReference type="InterPro" id="IPR011971">
    <property type="entry name" value="CHP02284"/>
</dbReference>
<reference evidence="3" key="1">
    <citation type="submission" date="2017-11" db="EMBL/GenBank/DDBJ databases">
        <authorList>
            <person name="Duchaud E."/>
        </authorList>
    </citation>
    <scope>NUCLEOTIDE SEQUENCE [LARGE SCALE GENOMIC DNA]</scope>
    <source>
        <strain evidence="3">Tenacibaculum sp. TNO020</strain>
    </source>
</reference>
<protein>
    <recommendedName>
        <fullName evidence="1">DUF2383 domain-containing protein</fullName>
    </recommendedName>
</protein>
<gene>
    <name evidence="2" type="ORF">TNO020_260043</name>
</gene>
<evidence type="ECO:0000313" key="3">
    <source>
        <dbReference type="Proteomes" id="UP000234211"/>
    </source>
</evidence>
<evidence type="ECO:0000313" key="2">
    <source>
        <dbReference type="EMBL" id="SOS74616.1"/>
    </source>
</evidence>
<name>A0A2H1YGJ6_9FLAO</name>
<dbReference type="SUPFAM" id="SSF47240">
    <property type="entry name" value="Ferritin-like"/>
    <property type="match status" value="1"/>
</dbReference>
<evidence type="ECO:0000259" key="1">
    <source>
        <dbReference type="Pfam" id="PF09537"/>
    </source>
</evidence>
<organism evidence="2 3">
    <name type="scientific">Tenacibaculum piscium</name>
    <dbReference type="NCBI Taxonomy" id="1458515"/>
    <lineage>
        <taxon>Bacteria</taxon>
        <taxon>Pseudomonadati</taxon>
        <taxon>Bacteroidota</taxon>
        <taxon>Flavobacteriia</taxon>
        <taxon>Flavobacteriales</taxon>
        <taxon>Flavobacteriaceae</taxon>
        <taxon>Tenacibaculum</taxon>
    </lineage>
</organism>
<keyword evidence="3" id="KW-1185">Reference proteome</keyword>
<dbReference type="PIRSF" id="PIRSF029477">
    <property type="entry name" value="UCP029477"/>
    <property type="match status" value="1"/>
</dbReference>
<dbReference type="OrthoDB" id="282393at2"/>
<dbReference type="InterPro" id="IPR019052">
    <property type="entry name" value="DUF2383"/>
</dbReference>
<dbReference type="EMBL" id="OENF01000019">
    <property type="protein sequence ID" value="SOS74616.1"/>
    <property type="molecule type" value="Genomic_DNA"/>
</dbReference>
<feature type="domain" description="DUF2383" evidence="1">
    <location>
        <begin position="8"/>
        <end position="116"/>
    </location>
</feature>
<dbReference type="Pfam" id="PF09537">
    <property type="entry name" value="DUF2383"/>
    <property type="match status" value="1"/>
</dbReference>
<dbReference type="Gene3D" id="1.20.1260.10">
    <property type="match status" value="1"/>
</dbReference>
<dbReference type="Proteomes" id="UP000234211">
    <property type="component" value="Unassembled WGS sequence"/>
</dbReference>
<dbReference type="InterPro" id="IPR016920">
    <property type="entry name" value="UCP029477"/>
</dbReference>
<dbReference type="NCBIfam" id="TIGR02284">
    <property type="entry name" value="PA2169 family four-helix-bundle protein"/>
    <property type="match status" value="1"/>
</dbReference>
<dbReference type="GeneID" id="86943867"/>
<accession>A0A2H1YGJ6</accession>
<dbReference type="InterPro" id="IPR012347">
    <property type="entry name" value="Ferritin-like"/>
</dbReference>
<dbReference type="InterPro" id="IPR009078">
    <property type="entry name" value="Ferritin-like_SF"/>
</dbReference>
<dbReference type="AlphaFoldDB" id="A0A2H1YGJ6"/>
<proteinExistence type="predicted"/>
<dbReference type="RefSeq" id="WP_101917107.1">
    <property type="nucleotide sequence ID" value="NZ_JAFMUR010000005.1"/>
</dbReference>